<protein>
    <submittedName>
        <fullName evidence="3">Uncharacterized protein</fullName>
    </submittedName>
</protein>
<sequence>MLTTKATSNEDTHITAPFSMRSRRDSSPVESDEGTQYDDEPERDDVVDEVHKDAQESEIQTSGIHDAGAKYNDKSSPKEVQAQEFNLFKSAVNAKFRLQDQILQQMRAQLHEQGETNQFFRAQRSEFIKTNDDMRRKTNQQEQHHRRNGEMILRLEVAIQSMEASVRSLGERLAGERSQREVVRKSLKKDVEELKRENIKLRMRVMTLELDRNKGP</sequence>
<evidence type="ECO:0000313" key="4">
    <source>
        <dbReference type="Proteomes" id="UP001338125"/>
    </source>
</evidence>
<feature type="region of interest" description="Disordered" evidence="2">
    <location>
        <begin position="1"/>
        <end position="74"/>
    </location>
</feature>
<gene>
    <name evidence="3" type="ORF">PT974_04522</name>
</gene>
<feature type="compositionally biased region" description="Acidic residues" evidence="2">
    <location>
        <begin position="30"/>
        <end position="47"/>
    </location>
</feature>
<proteinExistence type="predicted"/>
<evidence type="ECO:0000256" key="2">
    <source>
        <dbReference type="SAM" id="MobiDB-lite"/>
    </source>
</evidence>
<reference evidence="3 4" key="1">
    <citation type="submission" date="2024-01" db="EMBL/GenBank/DDBJ databases">
        <title>Complete genome of Cladobotryum mycophilum ATHUM6906.</title>
        <authorList>
            <person name="Christinaki A.C."/>
            <person name="Myridakis A.I."/>
            <person name="Kouvelis V.N."/>
        </authorList>
    </citation>
    <scope>NUCLEOTIDE SEQUENCE [LARGE SCALE GENOMIC DNA]</scope>
    <source>
        <strain evidence="3 4">ATHUM6906</strain>
    </source>
</reference>
<keyword evidence="4" id="KW-1185">Reference proteome</keyword>
<keyword evidence="1" id="KW-0175">Coiled coil</keyword>
<accession>A0ABR0SWE9</accession>
<feature type="coiled-coil region" evidence="1">
    <location>
        <begin position="177"/>
        <end position="211"/>
    </location>
</feature>
<name>A0ABR0SWE9_9HYPO</name>
<dbReference type="Proteomes" id="UP001338125">
    <property type="component" value="Unassembled WGS sequence"/>
</dbReference>
<organism evidence="3 4">
    <name type="scientific">Cladobotryum mycophilum</name>
    <dbReference type="NCBI Taxonomy" id="491253"/>
    <lineage>
        <taxon>Eukaryota</taxon>
        <taxon>Fungi</taxon>
        <taxon>Dikarya</taxon>
        <taxon>Ascomycota</taxon>
        <taxon>Pezizomycotina</taxon>
        <taxon>Sordariomycetes</taxon>
        <taxon>Hypocreomycetidae</taxon>
        <taxon>Hypocreales</taxon>
        <taxon>Hypocreaceae</taxon>
        <taxon>Cladobotryum</taxon>
    </lineage>
</organism>
<evidence type="ECO:0000313" key="3">
    <source>
        <dbReference type="EMBL" id="KAK5996095.1"/>
    </source>
</evidence>
<comment type="caution">
    <text evidence="3">The sequence shown here is derived from an EMBL/GenBank/DDBJ whole genome shotgun (WGS) entry which is preliminary data.</text>
</comment>
<dbReference type="EMBL" id="JAVFKD010000004">
    <property type="protein sequence ID" value="KAK5996095.1"/>
    <property type="molecule type" value="Genomic_DNA"/>
</dbReference>
<evidence type="ECO:0000256" key="1">
    <source>
        <dbReference type="SAM" id="Coils"/>
    </source>
</evidence>